<evidence type="ECO:0000256" key="2">
    <source>
        <dbReference type="ARBA" id="ARBA00022691"/>
    </source>
</evidence>
<evidence type="ECO:0000313" key="9">
    <source>
        <dbReference type="Proteomes" id="UP001467690"/>
    </source>
</evidence>
<comment type="caution">
    <text evidence="8">The sequence shown here is derived from an EMBL/GenBank/DDBJ whole genome shotgun (WGS) entry which is preliminary data.</text>
</comment>
<name>A0ABV1RFK1_9ALTE</name>
<dbReference type="PANTHER" id="PTHR43273">
    <property type="entry name" value="ANAEROBIC SULFATASE-MATURATING ENZYME HOMOLOG ASLB-RELATED"/>
    <property type="match status" value="1"/>
</dbReference>
<feature type="domain" description="Radical SAM core" evidence="7">
    <location>
        <begin position="93"/>
        <end position="314"/>
    </location>
</feature>
<accession>A0ABV1RFK1</accession>
<evidence type="ECO:0000256" key="4">
    <source>
        <dbReference type="ARBA" id="ARBA00023004"/>
    </source>
</evidence>
<keyword evidence="4" id="KW-0408">Iron</keyword>
<dbReference type="SFLD" id="SFLDG01386">
    <property type="entry name" value="main_SPASM_domain-containing"/>
    <property type="match status" value="1"/>
</dbReference>
<dbReference type="RefSeq" id="WP_350401273.1">
    <property type="nucleotide sequence ID" value="NZ_JBELOE010000143.1"/>
</dbReference>
<protein>
    <submittedName>
        <fullName evidence="8">SPASM domain-containing protein</fullName>
    </submittedName>
</protein>
<dbReference type="Proteomes" id="UP001467690">
    <property type="component" value="Unassembled WGS sequence"/>
</dbReference>
<evidence type="ECO:0000259" key="7">
    <source>
        <dbReference type="PROSITE" id="PS51918"/>
    </source>
</evidence>
<dbReference type="InterPro" id="IPR058240">
    <property type="entry name" value="rSAM_sf"/>
</dbReference>
<dbReference type="EMBL" id="JBELOE010000143">
    <property type="protein sequence ID" value="MER2491684.1"/>
    <property type="molecule type" value="Genomic_DNA"/>
</dbReference>
<reference evidence="8 9" key="1">
    <citation type="submission" date="2024-06" db="EMBL/GenBank/DDBJ databases">
        <authorList>
            <person name="Chen R.Y."/>
        </authorList>
    </citation>
    <scope>NUCLEOTIDE SEQUENCE [LARGE SCALE GENOMIC DNA]</scope>
    <source>
        <strain evidence="8 9">D2</strain>
    </source>
</reference>
<keyword evidence="2" id="KW-0949">S-adenosyl-L-methionine</keyword>
<keyword evidence="3" id="KW-0479">Metal-binding</keyword>
<organism evidence="8 9">
    <name type="scientific">Catenovulum sediminis</name>
    <dbReference type="NCBI Taxonomy" id="1740262"/>
    <lineage>
        <taxon>Bacteria</taxon>
        <taxon>Pseudomonadati</taxon>
        <taxon>Pseudomonadota</taxon>
        <taxon>Gammaproteobacteria</taxon>
        <taxon>Alteromonadales</taxon>
        <taxon>Alteromonadaceae</taxon>
        <taxon>Catenovulum</taxon>
    </lineage>
</organism>
<gene>
    <name evidence="8" type="ORF">ABS311_07290</name>
</gene>
<dbReference type="SFLD" id="SFLDG01384">
    <property type="entry name" value="thioether_bond_formation_requi"/>
    <property type="match status" value="1"/>
</dbReference>
<dbReference type="Pfam" id="PF04055">
    <property type="entry name" value="Radical_SAM"/>
    <property type="match status" value="1"/>
</dbReference>
<keyword evidence="5" id="KW-0411">Iron-sulfur</keyword>
<evidence type="ECO:0000313" key="8">
    <source>
        <dbReference type="EMBL" id="MER2491684.1"/>
    </source>
</evidence>
<dbReference type="SFLD" id="SFLDS00029">
    <property type="entry name" value="Radical_SAM"/>
    <property type="match status" value="1"/>
</dbReference>
<dbReference type="CDD" id="cd01335">
    <property type="entry name" value="Radical_SAM"/>
    <property type="match status" value="1"/>
</dbReference>
<dbReference type="PROSITE" id="PS51918">
    <property type="entry name" value="RADICAL_SAM"/>
    <property type="match status" value="1"/>
</dbReference>
<dbReference type="PANTHER" id="PTHR43273:SF3">
    <property type="entry name" value="ANAEROBIC SULFATASE-MATURATING ENZYME HOMOLOG ASLB-RELATED"/>
    <property type="match status" value="1"/>
</dbReference>
<dbReference type="InterPro" id="IPR023867">
    <property type="entry name" value="Sulphatase_maturase_rSAM"/>
</dbReference>
<comment type="cofactor">
    <cofactor evidence="1">
        <name>[4Fe-4S] cluster</name>
        <dbReference type="ChEBI" id="CHEBI:49883"/>
    </cofactor>
</comment>
<dbReference type="SUPFAM" id="SSF102114">
    <property type="entry name" value="Radical SAM enzymes"/>
    <property type="match status" value="1"/>
</dbReference>
<dbReference type="Gene3D" id="3.20.20.70">
    <property type="entry name" value="Aldolase class I"/>
    <property type="match status" value="1"/>
</dbReference>
<evidence type="ECO:0000256" key="3">
    <source>
        <dbReference type="ARBA" id="ARBA00022723"/>
    </source>
</evidence>
<dbReference type="InterPro" id="IPR013785">
    <property type="entry name" value="Aldolase_TIM"/>
</dbReference>
<sequence>MSNVPIKFYPKTQNSSAGESYMQLSAPQSSHLHTWQSHNKNHLFVVNGSQLFDIDQQLYHALQNAVRQGQETQLFNQLGLHKSVFIDDQPVQSPPLKALSLAIAQKCNLGCTYCYAQQGDFGGSAKNMTLLTAKKAVDRLLANSSHGEKLNLAFMGGEPLANRQVLYATTQYANRRAKEKGVCFSFAVTTNGTLLTAADAVFFEQYGFAVTLSLDGTEQTHNSLRPLKSGKGSFARIIKNVQPLLNIQNKMQVSVRVTVTPRNLQLKEYLDYFLALGFHSVGFSPMLKSPTGQDEMHTAELQYMLSQMIECGDAFVEKTLAGERYAFANILNAMKEISKGTHRPYPCGAGAGYLGVSAEGNLFACHRFVDEPQAAMGELELGVDILQQNKWLQQRHVHQQSPCNTCWARYQCGGGCHHEVLNGERVACDFVRGWLQYCMEVYVKLSSVKAERLI</sequence>
<dbReference type="SFLD" id="SFLDG01067">
    <property type="entry name" value="SPASM/twitch_domain_containing"/>
    <property type="match status" value="1"/>
</dbReference>
<dbReference type="NCBIfam" id="TIGR04085">
    <property type="entry name" value="rSAM_more_4Fe4S"/>
    <property type="match status" value="1"/>
</dbReference>
<proteinExistence type="inferred from homology"/>
<evidence type="ECO:0000256" key="1">
    <source>
        <dbReference type="ARBA" id="ARBA00001966"/>
    </source>
</evidence>
<evidence type="ECO:0000256" key="5">
    <source>
        <dbReference type="ARBA" id="ARBA00023014"/>
    </source>
</evidence>
<dbReference type="InterPro" id="IPR007197">
    <property type="entry name" value="rSAM"/>
</dbReference>
<keyword evidence="9" id="KW-1185">Reference proteome</keyword>
<dbReference type="InterPro" id="IPR023885">
    <property type="entry name" value="4Fe4S-binding_SPASM_dom"/>
</dbReference>
<comment type="similarity">
    <text evidence="6">Belongs to the radical SAM superfamily. Anaerobic sulfatase-maturating enzyme family.</text>
</comment>
<evidence type="ECO:0000256" key="6">
    <source>
        <dbReference type="ARBA" id="ARBA00023601"/>
    </source>
</evidence>